<dbReference type="EMBL" id="REGN01002210">
    <property type="protein sequence ID" value="RNA29510.1"/>
    <property type="molecule type" value="Genomic_DNA"/>
</dbReference>
<keyword evidence="3" id="KW-1185">Reference proteome</keyword>
<evidence type="ECO:0000313" key="2">
    <source>
        <dbReference type="EMBL" id="RNA29510.1"/>
    </source>
</evidence>
<name>A0A3M7S1K4_BRAPC</name>
<keyword evidence="1" id="KW-0812">Transmembrane</keyword>
<gene>
    <name evidence="2" type="ORF">BpHYR1_047665</name>
</gene>
<evidence type="ECO:0000313" key="3">
    <source>
        <dbReference type="Proteomes" id="UP000276133"/>
    </source>
</evidence>
<protein>
    <submittedName>
        <fullName evidence="2">Uncharacterized protein</fullName>
    </submittedName>
</protein>
<evidence type="ECO:0000256" key="1">
    <source>
        <dbReference type="SAM" id="Phobius"/>
    </source>
</evidence>
<organism evidence="2 3">
    <name type="scientific">Brachionus plicatilis</name>
    <name type="common">Marine rotifer</name>
    <name type="synonym">Brachionus muelleri</name>
    <dbReference type="NCBI Taxonomy" id="10195"/>
    <lineage>
        <taxon>Eukaryota</taxon>
        <taxon>Metazoa</taxon>
        <taxon>Spiralia</taxon>
        <taxon>Gnathifera</taxon>
        <taxon>Rotifera</taxon>
        <taxon>Eurotatoria</taxon>
        <taxon>Monogononta</taxon>
        <taxon>Pseudotrocha</taxon>
        <taxon>Ploima</taxon>
        <taxon>Brachionidae</taxon>
        <taxon>Brachionus</taxon>
    </lineage>
</organism>
<proteinExistence type="predicted"/>
<comment type="caution">
    <text evidence="2">The sequence shown here is derived from an EMBL/GenBank/DDBJ whole genome shotgun (WGS) entry which is preliminary data.</text>
</comment>
<dbReference type="Proteomes" id="UP000276133">
    <property type="component" value="Unassembled WGS sequence"/>
</dbReference>
<sequence length="89" mass="10383">MGNYESYVTKPNFSKNYNILTKQKKKTPITKIKFIQIFTIMLNFIYLFISLNALKTMKFLLANLVAPLKDTHPEIMLENIVESCYNDAD</sequence>
<reference evidence="2 3" key="1">
    <citation type="journal article" date="2018" name="Sci. Rep.">
        <title>Genomic signatures of local adaptation to the degree of environmental predictability in rotifers.</title>
        <authorList>
            <person name="Franch-Gras L."/>
            <person name="Hahn C."/>
            <person name="Garcia-Roger E.M."/>
            <person name="Carmona M.J."/>
            <person name="Serra M."/>
            <person name="Gomez A."/>
        </authorList>
    </citation>
    <scope>NUCLEOTIDE SEQUENCE [LARGE SCALE GENOMIC DNA]</scope>
    <source>
        <strain evidence="2">HYR1</strain>
    </source>
</reference>
<feature type="transmembrane region" description="Helical" evidence="1">
    <location>
        <begin position="34"/>
        <end position="54"/>
    </location>
</feature>
<dbReference type="AlphaFoldDB" id="A0A3M7S1K4"/>
<keyword evidence="1" id="KW-1133">Transmembrane helix</keyword>
<keyword evidence="1" id="KW-0472">Membrane</keyword>
<accession>A0A3M7S1K4</accession>